<evidence type="ECO:0000313" key="4">
    <source>
        <dbReference type="Proteomes" id="UP000241587"/>
    </source>
</evidence>
<evidence type="ECO:0000313" key="2">
    <source>
        <dbReference type="EMBL" id="PTD09593.1"/>
    </source>
</evidence>
<dbReference type="Proteomes" id="UP000241587">
    <property type="component" value="Unassembled WGS sequence"/>
</dbReference>
<reference evidence="2 4" key="1">
    <citation type="submission" date="2018-02" db="EMBL/GenBank/DDBJ databases">
        <title>Fusarium culmorum secondary metabolites in fungal-bacterial-plant interactions.</title>
        <authorList>
            <person name="Schmidt R."/>
        </authorList>
    </citation>
    <scope>NUCLEOTIDE SEQUENCE [LARGE SCALE GENOMIC DNA]</scope>
    <source>
        <strain evidence="2 4">PV</strain>
    </source>
</reference>
<protein>
    <submittedName>
        <fullName evidence="2">Uncharacterized protein</fullName>
    </submittedName>
</protein>
<dbReference type="EMBL" id="CP064749">
    <property type="protein sequence ID" value="QPC64268.1"/>
    <property type="molecule type" value="Genomic_DNA"/>
</dbReference>
<gene>
    <name evidence="2" type="ORF">FCULG_00007478</name>
    <name evidence="3" type="ORF">HYE67_006499</name>
</gene>
<feature type="region of interest" description="Disordered" evidence="1">
    <location>
        <begin position="1"/>
        <end position="78"/>
    </location>
</feature>
<reference evidence="3" key="2">
    <citation type="submission" date="2020-11" db="EMBL/GenBank/DDBJ databases">
        <title>The chromosome-scale genome resource for two endophytic Fusarium species: F. culmorum and F. pseudograminearum.</title>
        <authorList>
            <person name="Yuan Z."/>
        </authorList>
    </citation>
    <scope>NUCLEOTIDE SEQUENCE</scope>
    <source>
        <strain evidence="3">Class2-1B</strain>
    </source>
</reference>
<feature type="compositionally biased region" description="Low complexity" evidence="1">
    <location>
        <begin position="34"/>
        <end position="48"/>
    </location>
</feature>
<evidence type="ECO:0000313" key="3">
    <source>
        <dbReference type="EMBL" id="QPC64268.1"/>
    </source>
</evidence>
<feature type="compositionally biased region" description="Polar residues" evidence="1">
    <location>
        <begin position="241"/>
        <end position="250"/>
    </location>
</feature>
<name>A0A2T4H1A7_FUSCU</name>
<dbReference type="EMBL" id="PVEM01000003">
    <property type="protein sequence ID" value="PTD09593.1"/>
    <property type="molecule type" value="Genomic_DNA"/>
</dbReference>
<dbReference type="OrthoDB" id="38531at2759"/>
<accession>A0A2T4H1A7</accession>
<proteinExistence type="predicted"/>
<keyword evidence="4" id="KW-1185">Reference proteome</keyword>
<dbReference type="Proteomes" id="UP000663297">
    <property type="component" value="Chromosome 3"/>
</dbReference>
<sequence>MSRPVSRKAREQSFSKMFDQTTLAALQPGSETNSGSSTSIRGSTIPSSVSTPFKPRMSRRTTADFQGNGSRSRPASIAPSRHSFIGDCDIQDLSMLAKYASRRATLLGWFDEPAEKAVLSGVSLTGVAIKSSEGHVFQPADVDSLLQSAVSKLDAEALISISSETLVKIIGAIPPTQRSLVSESTGARIPVVPNLEARVVLMWSQDPKAIIHVADHVQQELFEITQTSSEEDFDQPDRARSTFTQLSSDTAPVASPTAVRGGLDEKNEIFSRAVALEENEDENEDV</sequence>
<organism evidence="2 4">
    <name type="scientific">Fusarium culmorum</name>
    <dbReference type="NCBI Taxonomy" id="5516"/>
    <lineage>
        <taxon>Eukaryota</taxon>
        <taxon>Fungi</taxon>
        <taxon>Dikarya</taxon>
        <taxon>Ascomycota</taxon>
        <taxon>Pezizomycotina</taxon>
        <taxon>Sordariomycetes</taxon>
        <taxon>Hypocreomycetidae</taxon>
        <taxon>Hypocreales</taxon>
        <taxon>Nectriaceae</taxon>
        <taxon>Fusarium</taxon>
    </lineage>
</organism>
<feature type="compositionally biased region" description="Polar residues" evidence="1">
    <location>
        <begin position="14"/>
        <end position="33"/>
    </location>
</feature>
<feature type="region of interest" description="Disordered" evidence="1">
    <location>
        <begin position="227"/>
        <end position="262"/>
    </location>
</feature>
<evidence type="ECO:0000256" key="1">
    <source>
        <dbReference type="SAM" id="MobiDB-lite"/>
    </source>
</evidence>
<dbReference type="AlphaFoldDB" id="A0A2T4H1A7"/>